<dbReference type="GO" id="GO:0016831">
    <property type="term" value="F:carboxy-lyase activity"/>
    <property type="evidence" value="ECO:0007669"/>
    <property type="project" value="InterPro"/>
</dbReference>
<proteinExistence type="predicted"/>
<dbReference type="Proteomes" id="UP001216390">
    <property type="component" value="Chromosome"/>
</dbReference>
<evidence type="ECO:0000259" key="2">
    <source>
        <dbReference type="Pfam" id="PF04909"/>
    </source>
</evidence>
<organism evidence="3 4">
    <name type="scientific">Iamia majanohamensis</name>
    <dbReference type="NCBI Taxonomy" id="467976"/>
    <lineage>
        <taxon>Bacteria</taxon>
        <taxon>Bacillati</taxon>
        <taxon>Actinomycetota</taxon>
        <taxon>Acidimicrobiia</taxon>
        <taxon>Acidimicrobiales</taxon>
        <taxon>Iamiaceae</taxon>
        <taxon>Iamia</taxon>
    </lineage>
</organism>
<dbReference type="GO" id="GO:0005737">
    <property type="term" value="C:cytoplasm"/>
    <property type="evidence" value="ECO:0007669"/>
    <property type="project" value="TreeGrafter"/>
</dbReference>
<dbReference type="GO" id="GO:0019748">
    <property type="term" value="P:secondary metabolic process"/>
    <property type="evidence" value="ECO:0007669"/>
    <property type="project" value="TreeGrafter"/>
</dbReference>
<dbReference type="KEGG" id="ima:PO878_16590"/>
<evidence type="ECO:0000313" key="3">
    <source>
        <dbReference type="EMBL" id="WCO66120.1"/>
    </source>
</evidence>
<dbReference type="GO" id="GO:0016787">
    <property type="term" value="F:hydrolase activity"/>
    <property type="evidence" value="ECO:0007669"/>
    <property type="project" value="InterPro"/>
</dbReference>
<dbReference type="PANTHER" id="PTHR21240:SF28">
    <property type="entry name" value="ISO-OROTATE DECARBOXYLASE (EUROFUNG)"/>
    <property type="match status" value="1"/>
</dbReference>
<dbReference type="InterPro" id="IPR032466">
    <property type="entry name" value="Metal_Hydrolase"/>
</dbReference>
<keyword evidence="1" id="KW-0456">Lyase</keyword>
<feature type="domain" description="Amidohydrolase-related" evidence="2">
    <location>
        <begin position="113"/>
        <end position="303"/>
    </location>
</feature>
<evidence type="ECO:0000313" key="4">
    <source>
        <dbReference type="Proteomes" id="UP001216390"/>
    </source>
</evidence>
<gene>
    <name evidence="3" type="ORF">PO878_16590</name>
</gene>
<dbReference type="RefSeq" id="WP_272735645.1">
    <property type="nucleotide sequence ID" value="NZ_CP116942.1"/>
</dbReference>
<dbReference type="InterPro" id="IPR032465">
    <property type="entry name" value="ACMSD"/>
</dbReference>
<dbReference type="SUPFAM" id="SSF51556">
    <property type="entry name" value="Metallo-dependent hydrolases"/>
    <property type="match status" value="1"/>
</dbReference>
<reference evidence="3" key="1">
    <citation type="submission" date="2023-01" db="EMBL/GenBank/DDBJ databases">
        <title>The diversity of Class Acidimicrobiia in South China Sea sediment environments and the proposal of Iamia marina sp. nov., a novel species of the genus Iamia.</title>
        <authorList>
            <person name="He Y."/>
            <person name="Tian X."/>
        </authorList>
    </citation>
    <scope>NUCLEOTIDE SEQUENCE</scope>
    <source>
        <strain evidence="3">DSM 19957</strain>
    </source>
</reference>
<dbReference type="InterPro" id="IPR006680">
    <property type="entry name" value="Amidohydro-rel"/>
</dbReference>
<evidence type="ECO:0000256" key="1">
    <source>
        <dbReference type="ARBA" id="ARBA00023239"/>
    </source>
</evidence>
<dbReference type="PANTHER" id="PTHR21240">
    <property type="entry name" value="2-AMINO-3-CARBOXYLMUCONATE-6-SEMIALDEHYDE DECARBOXYLASE"/>
    <property type="match status" value="1"/>
</dbReference>
<keyword evidence="4" id="KW-1185">Reference proteome</keyword>
<accession>A0AAE9Y4M7</accession>
<dbReference type="AlphaFoldDB" id="A0AAE9Y4M7"/>
<protein>
    <submittedName>
        <fullName evidence="3">Amidohydrolase family protein</fullName>
    </submittedName>
</protein>
<dbReference type="Pfam" id="PF04909">
    <property type="entry name" value="Amidohydro_2"/>
    <property type="match status" value="1"/>
</dbReference>
<sequence>MATSSEIRAELAHPVIDADGHVLEYLPAVEPHLREALGPAAFDRYRSASSPLQRIMEADTEARLATRTPQSAWWGTPAAASDLATAAAPALMHERMDELGLDVAVLYPTKGFGIAGIADDELRAGVCRGFNEFYAATYGPYADRLTVAGVIPMHTPTEALEGLAHCAELGFKVVAFPEGVTREIPEPVLEGGSPFLLPGQRHWFDSFGLDSAYDYDPVWARARELGFAVTFHGGLGHMPTGSFTSVSNYSSNHVGSFAQRMHTLVKSLFMGGVTRRHPDQGFAVLECGVGWAAILLNDLVDHWEKRRPEGLEALDPAGIDWDELEALMRRHAPDLLAAGDDVRAGLATIPGIGVPPAERDEWRHLGASTSGELVDLFAGSFYFGCEADDRTIAYAFSPANHDGFTLRPIFSSDIGHWDAGDPAGVVAEAFELVEDGILTEAQLAELVYENPARLFLDQNPDFFVGTPVADHAATLVDA</sequence>
<dbReference type="EMBL" id="CP116942">
    <property type="protein sequence ID" value="WCO66120.1"/>
    <property type="molecule type" value="Genomic_DNA"/>
</dbReference>
<dbReference type="Gene3D" id="3.20.20.140">
    <property type="entry name" value="Metal-dependent hydrolases"/>
    <property type="match status" value="1"/>
</dbReference>
<name>A0AAE9Y4M7_9ACTN</name>